<dbReference type="GO" id="GO:0016428">
    <property type="term" value="F:tRNA (cytidine-5-)-methyltransferase activity"/>
    <property type="evidence" value="ECO:0007669"/>
    <property type="project" value="InterPro"/>
</dbReference>
<dbReference type="PRINTS" id="PR02008">
    <property type="entry name" value="RCMTFAMILY"/>
</dbReference>
<dbReference type="Gene3D" id="3.40.50.150">
    <property type="entry name" value="Vaccinia Virus protein VP39"/>
    <property type="match status" value="1"/>
</dbReference>
<dbReference type="PANTHER" id="PTHR22808">
    <property type="entry name" value="NCL1 YEAST -RELATED NOL1/NOP2/FMU SUN DOMAIN-CONTAINING"/>
    <property type="match status" value="1"/>
</dbReference>
<dbReference type="GO" id="GO:0005737">
    <property type="term" value="C:cytoplasm"/>
    <property type="evidence" value="ECO:0007669"/>
    <property type="project" value="TreeGrafter"/>
</dbReference>
<dbReference type="InterPro" id="IPR023267">
    <property type="entry name" value="RCMT"/>
</dbReference>
<evidence type="ECO:0000256" key="1">
    <source>
        <dbReference type="ARBA" id="ARBA00004123"/>
    </source>
</evidence>
<dbReference type="PANTHER" id="PTHR22808:SF1">
    <property type="entry name" value="RNA CYTOSINE-C(5)-METHYLTRANSFERASE NSUN2-RELATED"/>
    <property type="match status" value="1"/>
</dbReference>
<dbReference type="SUPFAM" id="SSF54928">
    <property type="entry name" value="RNA-binding domain, RBD"/>
    <property type="match status" value="1"/>
</dbReference>
<evidence type="ECO:0000259" key="14">
    <source>
        <dbReference type="PROSITE" id="PS51686"/>
    </source>
</evidence>
<dbReference type="AlphaFoldDB" id="A0A915EQ75"/>
<dbReference type="InterPro" id="IPR057285">
    <property type="entry name" value="Pre-PUA_NSUN2"/>
</dbReference>
<dbReference type="WBParaSite" id="jg778">
    <property type="protein sequence ID" value="jg778"/>
    <property type="gene ID" value="jg778"/>
</dbReference>
<name>A0A915EQ75_9BILA</name>
<keyword evidence="5 11" id="KW-0808">Transferase</keyword>
<feature type="compositionally biased region" description="Basic and acidic residues" evidence="12">
    <location>
        <begin position="193"/>
        <end position="202"/>
    </location>
</feature>
<keyword evidence="7" id="KW-0819">tRNA processing</keyword>
<dbReference type="SMART" id="SM00360">
    <property type="entry name" value="RRM"/>
    <property type="match status" value="1"/>
</dbReference>
<keyword evidence="8 10" id="KW-0694">RNA-binding</keyword>
<dbReference type="Pfam" id="PF00076">
    <property type="entry name" value="RRM_1"/>
    <property type="match status" value="1"/>
</dbReference>
<dbReference type="Gene3D" id="3.30.70.330">
    <property type="match status" value="1"/>
</dbReference>
<dbReference type="Pfam" id="PF25378">
    <property type="entry name" value="PUA_NSUN2"/>
    <property type="match status" value="1"/>
</dbReference>
<feature type="binding site" evidence="11">
    <location>
        <position position="497"/>
    </location>
    <ligand>
        <name>S-adenosyl-L-methionine</name>
        <dbReference type="ChEBI" id="CHEBI:59789"/>
    </ligand>
</feature>
<feature type="binding site" evidence="11">
    <location>
        <position position="474"/>
    </location>
    <ligand>
        <name>S-adenosyl-L-methionine</name>
        <dbReference type="ChEBI" id="CHEBI:59789"/>
    </ligand>
</feature>
<feature type="region of interest" description="Disordered" evidence="12">
    <location>
        <begin position="181"/>
        <end position="202"/>
    </location>
</feature>
<evidence type="ECO:0000256" key="11">
    <source>
        <dbReference type="PROSITE-ProRule" id="PRU01023"/>
    </source>
</evidence>
<dbReference type="InterPro" id="IPR049560">
    <property type="entry name" value="MeTrfase_RsmB-F_NOP2_cat"/>
</dbReference>
<proteinExistence type="inferred from homology"/>
<reference evidence="16" key="1">
    <citation type="submission" date="2022-11" db="UniProtKB">
        <authorList>
            <consortium name="WormBaseParasite"/>
        </authorList>
    </citation>
    <scope>IDENTIFICATION</scope>
</reference>
<feature type="region of interest" description="Disordered" evidence="12">
    <location>
        <begin position="262"/>
        <end position="284"/>
    </location>
</feature>
<evidence type="ECO:0000256" key="4">
    <source>
        <dbReference type="ARBA" id="ARBA00022603"/>
    </source>
</evidence>
<evidence type="ECO:0000256" key="10">
    <source>
        <dbReference type="PROSITE-ProRule" id="PRU00176"/>
    </source>
</evidence>
<keyword evidence="4 11" id="KW-0489">Methyltransferase</keyword>
<evidence type="ECO:0000256" key="2">
    <source>
        <dbReference type="ARBA" id="ARBA00012629"/>
    </source>
</evidence>
<comment type="subcellular location">
    <subcellularLocation>
        <location evidence="1">Nucleus</location>
    </subcellularLocation>
</comment>
<evidence type="ECO:0000256" key="8">
    <source>
        <dbReference type="ARBA" id="ARBA00022884"/>
    </source>
</evidence>
<evidence type="ECO:0000256" key="12">
    <source>
        <dbReference type="SAM" id="MobiDB-lite"/>
    </source>
</evidence>
<feature type="region of interest" description="Disordered" evidence="12">
    <location>
        <begin position="885"/>
        <end position="914"/>
    </location>
</feature>
<evidence type="ECO:0000259" key="13">
    <source>
        <dbReference type="PROSITE" id="PS50102"/>
    </source>
</evidence>
<dbReference type="InterPro" id="IPR057286">
    <property type="entry name" value="PUA_NSUN2"/>
</dbReference>
<evidence type="ECO:0000256" key="3">
    <source>
        <dbReference type="ARBA" id="ARBA00022555"/>
    </source>
</evidence>
<keyword evidence="6 11" id="KW-0949">S-adenosyl-L-methionine</keyword>
<feature type="compositionally biased region" description="Polar residues" evidence="12">
    <location>
        <begin position="183"/>
        <end position="192"/>
    </location>
</feature>
<evidence type="ECO:0000256" key="9">
    <source>
        <dbReference type="ARBA" id="ARBA00023242"/>
    </source>
</evidence>
<keyword evidence="9" id="KW-0539">Nucleus</keyword>
<dbReference type="InterPro" id="IPR001678">
    <property type="entry name" value="MeTrfase_RsmB-F_NOP2_dom"/>
</dbReference>
<dbReference type="PROSITE" id="PS50102">
    <property type="entry name" value="RRM"/>
    <property type="match status" value="1"/>
</dbReference>
<evidence type="ECO:0000256" key="6">
    <source>
        <dbReference type="ARBA" id="ARBA00022691"/>
    </source>
</evidence>
<feature type="active site" description="Nucleophile" evidence="11">
    <location>
        <position position="548"/>
    </location>
</feature>
<keyword evidence="3" id="KW-0820">tRNA-binding</keyword>
<keyword evidence="15" id="KW-1185">Reference proteome</keyword>
<organism evidence="15 16">
    <name type="scientific">Ditylenchus dipsaci</name>
    <dbReference type="NCBI Taxonomy" id="166011"/>
    <lineage>
        <taxon>Eukaryota</taxon>
        <taxon>Metazoa</taxon>
        <taxon>Ecdysozoa</taxon>
        <taxon>Nematoda</taxon>
        <taxon>Chromadorea</taxon>
        <taxon>Rhabditida</taxon>
        <taxon>Tylenchina</taxon>
        <taxon>Tylenchomorpha</taxon>
        <taxon>Sphaerularioidea</taxon>
        <taxon>Anguinidae</taxon>
        <taxon>Anguininae</taxon>
        <taxon>Ditylenchus</taxon>
    </lineage>
</organism>
<dbReference type="Proteomes" id="UP000887574">
    <property type="component" value="Unplaced"/>
</dbReference>
<feature type="compositionally biased region" description="Basic residues" evidence="12">
    <location>
        <begin position="268"/>
        <end position="277"/>
    </location>
</feature>
<dbReference type="GO" id="GO:0030488">
    <property type="term" value="P:tRNA methylation"/>
    <property type="evidence" value="ECO:0007669"/>
    <property type="project" value="TreeGrafter"/>
</dbReference>
<accession>A0A915EQ75</accession>
<evidence type="ECO:0000313" key="15">
    <source>
        <dbReference type="Proteomes" id="UP000887574"/>
    </source>
</evidence>
<protein>
    <recommendedName>
        <fullName evidence="2">tRNA (cytosine(34)-C(5))-methyltransferase</fullName>
        <ecNumber evidence="2">2.1.1.203</ecNumber>
    </recommendedName>
</protein>
<dbReference type="InterPro" id="IPR035979">
    <property type="entry name" value="RBD_domain_sf"/>
</dbReference>
<feature type="region of interest" description="Disordered" evidence="12">
    <location>
        <begin position="109"/>
        <end position="141"/>
    </location>
</feature>
<evidence type="ECO:0000256" key="7">
    <source>
        <dbReference type="ARBA" id="ARBA00022694"/>
    </source>
</evidence>
<feature type="compositionally biased region" description="Acidic residues" evidence="12">
    <location>
        <begin position="892"/>
        <end position="907"/>
    </location>
</feature>
<dbReference type="Pfam" id="PF25376">
    <property type="entry name" value="Pre-PUA_NSUN2"/>
    <property type="match status" value="1"/>
</dbReference>
<feature type="domain" description="SAM-dependent MTase RsmB/NOP-type" evidence="14">
    <location>
        <begin position="317"/>
        <end position="656"/>
    </location>
</feature>
<dbReference type="GO" id="GO:0000049">
    <property type="term" value="F:tRNA binding"/>
    <property type="evidence" value="ECO:0007669"/>
    <property type="project" value="UniProtKB-KW"/>
</dbReference>
<dbReference type="InterPro" id="IPR029063">
    <property type="entry name" value="SAM-dependent_MTases_sf"/>
</dbReference>
<feature type="binding site" evidence="11">
    <location>
        <begin position="417"/>
        <end position="423"/>
    </location>
    <ligand>
        <name>S-adenosyl-L-methionine</name>
        <dbReference type="ChEBI" id="CHEBI:59789"/>
    </ligand>
</feature>
<dbReference type="InterPro" id="IPR012677">
    <property type="entry name" value="Nucleotide-bd_a/b_plait_sf"/>
</dbReference>
<dbReference type="PROSITE" id="PS51686">
    <property type="entry name" value="SAM_MT_RSMB_NOP"/>
    <property type="match status" value="1"/>
</dbReference>
<dbReference type="Pfam" id="PF01189">
    <property type="entry name" value="Methyltr_RsmB-F"/>
    <property type="match status" value="1"/>
</dbReference>
<sequence>MSCDPSERTIYVKNLDDRVDKETLEELFVQVGSVVSVFIKEHATPERAQQQNGQPAAKYAFVEFQDEESVLFAIEMLNEVTLFGRQLMISPRDKSQKADQFRFLQQRRNSNNFMGQDRRSSSYVGQAGVNSDHRSHSYVGNNGKRFGSTEELHSCSERMPHPVRLNKVSLSPSVFMLPPQAIQGRNSYSSNRSHQDSSYEQRRSLNHLASTPTNHRKHPYHNSKNIAIDCWNDELIVALLGKMDASEVKSTVKIDAEAKQSSEIKVGSNRKAKKRSRNGVQGKPGNYELNKYEFKNENMFQFYKMQNVIPEEDWQKFGDIIKVPLPSSFRIQLSLPERDQVLSYMQDNFLPSCQRWKERRDAKEFIAVVRSHVVLRDLHEFLVNETTIGNTSRQEAVSMVPPLLLDIQSHHLVLDACAAPGSKTMQIIELMHQNNPNPEGLVVANDLDYSRCYLLVHQTLKRMPTANCVVINQDASMIPAILDAEKKPILFDRILCDVIADGTFRKNPELWASWDPQKGLNLHKIQQHIARRCLQLLAVGGLMVYSTCSLNPMEDEAVLAYMLRTFKGCLELVDVSDKLPSLKRSPGLSTWKVIDKSMKPINSHEDVPNNAKSFYVPSMFPPTKEEAAEMHLERSFRILPHAQNSGGFFVAVIRKVAPLSEELNVDQPFRKTAQKKRKTFREDPFVFLGDTKKEFTELMATHYGLDDAFPFDNLLIRTHNTEKKKGIYYVNDRLRDFLKFNAERFKIVNAGVGVLRKVDKISPCGFRLMQDGIRMMIPYITKRMIKICEEDIIAVLKGFEDDHYVSLELLKCKDDFAKLECGSVVLKCSKGSFQKYICAWMGAKTVSAFISREEKIHCLNMLGADTSKLRKCVLSVRQGKAAAGRIKHVKEGEDESSTSDRDQEEIKEEGVDFS</sequence>
<evidence type="ECO:0000313" key="16">
    <source>
        <dbReference type="WBParaSite" id="jg778"/>
    </source>
</evidence>
<dbReference type="PRINTS" id="PR02011">
    <property type="entry name" value="RCMTNCL1"/>
</dbReference>
<evidence type="ECO:0000256" key="5">
    <source>
        <dbReference type="ARBA" id="ARBA00022679"/>
    </source>
</evidence>
<dbReference type="SUPFAM" id="SSF53335">
    <property type="entry name" value="S-adenosyl-L-methionine-dependent methyltransferases"/>
    <property type="match status" value="1"/>
</dbReference>
<feature type="binding site" evidence="11">
    <location>
        <position position="446"/>
    </location>
    <ligand>
        <name>S-adenosyl-L-methionine</name>
        <dbReference type="ChEBI" id="CHEBI:59789"/>
    </ligand>
</feature>
<dbReference type="GO" id="GO:0005634">
    <property type="term" value="C:nucleus"/>
    <property type="evidence" value="ECO:0007669"/>
    <property type="project" value="UniProtKB-SubCell"/>
</dbReference>
<comment type="similarity">
    <text evidence="11">Belongs to the class I-like SAM-binding methyltransferase superfamily. RsmB/NOP family.</text>
</comment>
<dbReference type="InterPro" id="IPR023270">
    <property type="entry name" value="RCMT_NCL1"/>
</dbReference>
<feature type="domain" description="RRM" evidence="13">
    <location>
        <begin position="8"/>
        <end position="94"/>
    </location>
</feature>
<dbReference type="InterPro" id="IPR000504">
    <property type="entry name" value="RRM_dom"/>
</dbReference>
<dbReference type="EC" id="2.1.1.203" evidence="2"/>